<evidence type="ECO:0000256" key="2">
    <source>
        <dbReference type="ARBA" id="ARBA00010617"/>
    </source>
</evidence>
<dbReference type="InterPro" id="IPR001128">
    <property type="entry name" value="Cyt_P450"/>
</dbReference>
<dbReference type="Proteomes" id="UP001175000">
    <property type="component" value="Unassembled WGS sequence"/>
</dbReference>
<evidence type="ECO:0000256" key="9">
    <source>
        <dbReference type="RuleBase" id="RU000461"/>
    </source>
</evidence>
<evidence type="ECO:0000256" key="7">
    <source>
        <dbReference type="ARBA" id="ARBA00023033"/>
    </source>
</evidence>
<evidence type="ECO:0000256" key="8">
    <source>
        <dbReference type="PIRSR" id="PIRSR602401-1"/>
    </source>
</evidence>
<dbReference type="Gene3D" id="1.10.630.10">
    <property type="entry name" value="Cytochrome P450"/>
    <property type="match status" value="1"/>
</dbReference>
<dbReference type="CDD" id="cd11062">
    <property type="entry name" value="CYP58-like"/>
    <property type="match status" value="1"/>
</dbReference>
<keyword evidence="7 9" id="KW-0503">Monooxygenase</keyword>
<keyword evidence="12" id="KW-1185">Reference proteome</keyword>
<keyword evidence="3 8" id="KW-0349">Heme</keyword>
<evidence type="ECO:0000256" key="1">
    <source>
        <dbReference type="ARBA" id="ARBA00001971"/>
    </source>
</evidence>
<feature type="binding site" description="axial binding residue" evidence="8">
    <location>
        <position position="472"/>
    </location>
    <ligand>
        <name>heme</name>
        <dbReference type="ChEBI" id="CHEBI:30413"/>
    </ligand>
    <ligandPart>
        <name>Fe</name>
        <dbReference type="ChEBI" id="CHEBI:18248"/>
    </ligandPart>
</feature>
<protein>
    <submittedName>
        <fullName evidence="11">Cytochrome P450</fullName>
    </submittedName>
</protein>
<evidence type="ECO:0000256" key="3">
    <source>
        <dbReference type="ARBA" id="ARBA00022617"/>
    </source>
</evidence>
<keyword evidence="6 8" id="KW-0408">Iron</keyword>
<dbReference type="GO" id="GO:0005506">
    <property type="term" value="F:iron ion binding"/>
    <property type="evidence" value="ECO:0007669"/>
    <property type="project" value="InterPro"/>
</dbReference>
<proteinExistence type="inferred from homology"/>
<dbReference type="SUPFAM" id="SSF48264">
    <property type="entry name" value="Cytochrome P450"/>
    <property type="match status" value="1"/>
</dbReference>
<keyword evidence="10" id="KW-0812">Transmembrane</keyword>
<dbReference type="GO" id="GO:0004497">
    <property type="term" value="F:monooxygenase activity"/>
    <property type="evidence" value="ECO:0007669"/>
    <property type="project" value="UniProtKB-KW"/>
</dbReference>
<feature type="transmembrane region" description="Helical" evidence="10">
    <location>
        <begin position="233"/>
        <end position="253"/>
    </location>
</feature>
<comment type="cofactor">
    <cofactor evidence="1 8">
        <name>heme</name>
        <dbReference type="ChEBI" id="CHEBI:30413"/>
    </cofactor>
</comment>
<accession>A0AA39WW98</accession>
<feature type="transmembrane region" description="Helical" evidence="10">
    <location>
        <begin position="31"/>
        <end position="51"/>
    </location>
</feature>
<organism evidence="11 12">
    <name type="scientific">Immersiella caudata</name>
    <dbReference type="NCBI Taxonomy" id="314043"/>
    <lineage>
        <taxon>Eukaryota</taxon>
        <taxon>Fungi</taxon>
        <taxon>Dikarya</taxon>
        <taxon>Ascomycota</taxon>
        <taxon>Pezizomycotina</taxon>
        <taxon>Sordariomycetes</taxon>
        <taxon>Sordariomycetidae</taxon>
        <taxon>Sordariales</taxon>
        <taxon>Lasiosphaeriaceae</taxon>
        <taxon>Immersiella</taxon>
    </lineage>
</organism>
<dbReference type="InterPro" id="IPR002401">
    <property type="entry name" value="Cyt_P450_E_grp-I"/>
</dbReference>
<dbReference type="AlphaFoldDB" id="A0AA39WW98"/>
<evidence type="ECO:0000256" key="5">
    <source>
        <dbReference type="ARBA" id="ARBA00023002"/>
    </source>
</evidence>
<dbReference type="InterPro" id="IPR050121">
    <property type="entry name" value="Cytochrome_P450_monoxygenase"/>
</dbReference>
<dbReference type="PRINTS" id="PR00463">
    <property type="entry name" value="EP450I"/>
</dbReference>
<dbReference type="PRINTS" id="PR00385">
    <property type="entry name" value="P450"/>
</dbReference>
<dbReference type="GO" id="GO:0020037">
    <property type="term" value="F:heme binding"/>
    <property type="evidence" value="ECO:0007669"/>
    <property type="project" value="InterPro"/>
</dbReference>
<comment type="similarity">
    <text evidence="2 9">Belongs to the cytochrome P450 family.</text>
</comment>
<comment type="caution">
    <text evidence="11">The sequence shown here is derived from an EMBL/GenBank/DDBJ whole genome shotgun (WGS) entry which is preliminary data.</text>
</comment>
<reference evidence="11" key="1">
    <citation type="submission" date="2023-06" db="EMBL/GenBank/DDBJ databases">
        <title>Genome-scale phylogeny and comparative genomics of the fungal order Sordariales.</title>
        <authorList>
            <consortium name="Lawrence Berkeley National Laboratory"/>
            <person name="Hensen N."/>
            <person name="Bonometti L."/>
            <person name="Westerberg I."/>
            <person name="Brannstrom I.O."/>
            <person name="Guillou S."/>
            <person name="Cros-Aarteil S."/>
            <person name="Calhoun S."/>
            <person name="Haridas S."/>
            <person name="Kuo A."/>
            <person name="Mondo S."/>
            <person name="Pangilinan J."/>
            <person name="Riley R."/>
            <person name="Labutti K."/>
            <person name="Andreopoulos B."/>
            <person name="Lipzen A."/>
            <person name="Chen C."/>
            <person name="Yanf M."/>
            <person name="Daum C."/>
            <person name="Ng V."/>
            <person name="Clum A."/>
            <person name="Steindorff A."/>
            <person name="Ohm R."/>
            <person name="Martin F."/>
            <person name="Silar P."/>
            <person name="Natvig D."/>
            <person name="Lalanne C."/>
            <person name="Gautier V."/>
            <person name="Ament-Velasquez S.L."/>
            <person name="Kruys A."/>
            <person name="Hutchinson M.I."/>
            <person name="Powell A.J."/>
            <person name="Barry K."/>
            <person name="Miller A.N."/>
            <person name="Grigoriev I.V."/>
            <person name="Debuchy R."/>
            <person name="Gladieux P."/>
            <person name="Thoren M.H."/>
            <person name="Johannesson H."/>
        </authorList>
    </citation>
    <scope>NUCLEOTIDE SEQUENCE</scope>
    <source>
        <strain evidence="11">CBS 606.72</strain>
    </source>
</reference>
<dbReference type="PROSITE" id="PS00086">
    <property type="entry name" value="CYTOCHROME_P450"/>
    <property type="match status" value="1"/>
</dbReference>
<dbReference type="InterPro" id="IPR017972">
    <property type="entry name" value="Cyt_P450_CS"/>
</dbReference>
<evidence type="ECO:0000313" key="11">
    <source>
        <dbReference type="EMBL" id="KAK0622706.1"/>
    </source>
</evidence>
<gene>
    <name evidence="11" type="ORF">B0T14DRAFT_544440</name>
</gene>
<keyword evidence="10" id="KW-1133">Transmembrane helix</keyword>
<dbReference type="EMBL" id="JAULSU010000003">
    <property type="protein sequence ID" value="KAK0622706.1"/>
    <property type="molecule type" value="Genomic_DNA"/>
</dbReference>
<dbReference type="PANTHER" id="PTHR24305">
    <property type="entry name" value="CYTOCHROME P450"/>
    <property type="match status" value="1"/>
</dbReference>
<evidence type="ECO:0000256" key="4">
    <source>
        <dbReference type="ARBA" id="ARBA00022723"/>
    </source>
</evidence>
<keyword evidence="5 9" id="KW-0560">Oxidoreductase</keyword>
<evidence type="ECO:0000313" key="12">
    <source>
        <dbReference type="Proteomes" id="UP001175000"/>
    </source>
</evidence>
<keyword evidence="4 8" id="KW-0479">Metal-binding</keyword>
<evidence type="ECO:0000256" key="10">
    <source>
        <dbReference type="SAM" id="Phobius"/>
    </source>
</evidence>
<dbReference type="GO" id="GO:0016705">
    <property type="term" value="F:oxidoreductase activity, acting on paired donors, with incorporation or reduction of molecular oxygen"/>
    <property type="evidence" value="ECO:0007669"/>
    <property type="project" value="InterPro"/>
</dbReference>
<evidence type="ECO:0000256" key="6">
    <source>
        <dbReference type="ARBA" id="ARBA00023004"/>
    </source>
</evidence>
<keyword evidence="10" id="KW-0472">Membrane</keyword>
<name>A0AA39WW98_9PEZI</name>
<dbReference type="Pfam" id="PF00067">
    <property type="entry name" value="p450"/>
    <property type="match status" value="1"/>
</dbReference>
<dbReference type="InterPro" id="IPR036396">
    <property type="entry name" value="Cyt_P450_sf"/>
</dbReference>
<dbReference type="PANTHER" id="PTHR24305:SF157">
    <property type="entry name" value="N-ACETYLTRYPTOPHAN 6-HYDROXYLASE IVOC-RELATED"/>
    <property type="match status" value="1"/>
</dbReference>
<sequence>MSSGYLVWSRSLADTGQLSPSKLITDHWGKLLIAIPIYFILYTVFLAVYRLTFHPLANFPGPKFTAASGWFEFYHDVIRRGQFVYAVAKMHEEYGPIIRINPWEISVRDPDFYNTLYVAGSQRRTEIFPQLRDGIGIDGSHAVAKDHDFHRMRRKPLDPFFSRQTVQKYEEMIVEEVNLIENKIASYKGTGKPITMDYVSAAMTGDLIVKICLANPPSFADEEDFAPDWYHSLYSFFGLLALYTNFTFLIGWMRRVPRDVLFRIIPFAARYRAFCELTKTLILKAKSAPPTSKPILSSGTPTLMEHLMAWDMPESEKTIDRLTGEFISILSAGTFTTARTLVTIVYYVVAHPEVGDKLTESVREVMKDYPERMPKWSDLEKIPYLAAVIREGLRVSPGTLRRVVRCSPDVELRYGDWVIPKSVPTSMSAYMLHSDPNVYHDPKSFKPERWLGDYDKQMDRNFIPFSKGSRSCLGINLAYAELFITLAILFRPGAPKLRLYQTDESDVYPSMDLFIVAPKADSKGCRVTVE</sequence>